<accession>A0ABT9N174</accession>
<proteinExistence type="predicted"/>
<name>A0ABT9N174_9ACTN</name>
<dbReference type="RefSeq" id="WP_306834821.1">
    <property type="nucleotide sequence ID" value="NZ_JAUSRA010000001.1"/>
</dbReference>
<sequence length="207" mass="22101">MATRLIDVMCDRHRDETLTARCWPVTQPTCSDCGPTDDVTWFPGLDPKQELAVHEAGHAVVFQELGIPIVEAAAQPGHGLAGYTTPILEDQFAYASLVGWWAGQSATLHWLDQNGGLDEASTVDAVSVSRTDLDPLIAHVDLNRVATARALADALAASEWPAIEAVATELAVRGRLSGDETADLAEEALPCTVPTREAEDDDTDTDG</sequence>
<evidence type="ECO:0000313" key="3">
    <source>
        <dbReference type="Proteomes" id="UP001240984"/>
    </source>
</evidence>
<dbReference type="SUPFAM" id="SSF140990">
    <property type="entry name" value="FtsH protease domain-like"/>
    <property type="match status" value="1"/>
</dbReference>
<reference evidence="2 3" key="1">
    <citation type="submission" date="2023-07" db="EMBL/GenBank/DDBJ databases">
        <title>Sequencing the genomes of 1000 actinobacteria strains.</title>
        <authorList>
            <person name="Klenk H.-P."/>
        </authorList>
    </citation>
    <scope>NUCLEOTIDE SEQUENCE [LARGE SCALE GENOMIC DNA]</scope>
    <source>
        <strain evidence="2 3">DSM 44710</strain>
    </source>
</reference>
<evidence type="ECO:0008006" key="4">
    <source>
        <dbReference type="Google" id="ProtNLM"/>
    </source>
</evidence>
<evidence type="ECO:0000256" key="1">
    <source>
        <dbReference type="SAM" id="MobiDB-lite"/>
    </source>
</evidence>
<evidence type="ECO:0000313" key="2">
    <source>
        <dbReference type="EMBL" id="MDP9797457.1"/>
    </source>
</evidence>
<organism evidence="2 3">
    <name type="scientific">Catenuloplanes nepalensis</name>
    <dbReference type="NCBI Taxonomy" id="587533"/>
    <lineage>
        <taxon>Bacteria</taxon>
        <taxon>Bacillati</taxon>
        <taxon>Actinomycetota</taxon>
        <taxon>Actinomycetes</taxon>
        <taxon>Micromonosporales</taxon>
        <taxon>Micromonosporaceae</taxon>
        <taxon>Catenuloplanes</taxon>
    </lineage>
</organism>
<keyword evidence="3" id="KW-1185">Reference proteome</keyword>
<protein>
    <recommendedName>
        <fullName evidence="4">Peptidase M41 domain-containing protein</fullName>
    </recommendedName>
</protein>
<dbReference type="EMBL" id="JAUSRA010000001">
    <property type="protein sequence ID" value="MDP9797457.1"/>
    <property type="molecule type" value="Genomic_DNA"/>
</dbReference>
<feature type="compositionally biased region" description="Acidic residues" evidence="1">
    <location>
        <begin position="198"/>
        <end position="207"/>
    </location>
</feature>
<gene>
    <name evidence="2" type="ORF">J2S43_005969</name>
</gene>
<feature type="region of interest" description="Disordered" evidence="1">
    <location>
        <begin position="183"/>
        <end position="207"/>
    </location>
</feature>
<dbReference type="Proteomes" id="UP001240984">
    <property type="component" value="Unassembled WGS sequence"/>
</dbReference>
<dbReference type="Gene3D" id="1.20.58.760">
    <property type="entry name" value="Peptidase M41"/>
    <property type="match status" value="1"/>
</dbReference>
<dbReference type="InterPro" id="IPR037219">
    <property type="entry name" value="Peptidase_M41-like"/>
</dbReference>
<comment type="caution">
    <text evidence="2">The sequence shown here is derived from an EMBL/GenBank/DDBJ whole genome shotgun (WGS) entry which is preliminary data.</text>
</comment>